<dbReference type="InterPro" id="IPR027417">
    <property type="entry name" value="P-loop_NTPase"/>
</dbReference>
<keyword evidence="4 11" id="KW-0347">Helicase</keyword>
<dbReference type="SUPFAM" id="SSF52540">
    <property type="entry name" value="P-loop containing nucleoside triphosphate hydrolases"/>
    <property type="match status" value="2"/>
</dbReference>
<evidence type="ECO:0000259" key="9">
    <source>
        <dbReference type="PROSITE" id="PS51192"/>
    </source>
</evidence>
<reference evidence="12" key="1">
    <citation type="journal article" date="2023" name="bioRxiv">
        <title>Complete genome of the Medicago anthracnose fungus, Colletotrichum destructivum, reveals a mini-chromosome-like region within a core chromosome.</title>
        <authorList>
            <person name="Lapalu N."/>
            <person name="Simon A."/>
            <person name="Lu A."/>
            <person name="Plaumann P.-L."/>
            <person name="Amselem J."/>
            <person name="Pigne S."/>
            <person name="Auger A."/>
            <person name="Koch C."/>
            <person name="Dallery J.-F."/>
            <person name="O'Connell R.J."/>
        </authorList>
    </citation>
    <scope>NUCLEOTIDE SEQUENCE [LARGE SCALE GENOMIC DNA]</scope>
    <source>
        <strain evidence="12">CBS 520.97</strain>
    </source>
</reference>
<dbReference type="InterPro" id="IPR038718">
    <property type="entry name" value="SNF2-like_sf"/>
</dbReference>
<dbReference type="InterPro" id="IPR001841">
    <property type="entry name" value="Znf_RING"/>
</dbReference>
<evidence type="ECO:0000256" key="5">
    <source>
        <dbReference type="ARBA" id="ARBA00022840"/>
    </source>
</evidence>
<feature type="compositionally biased region" description="Basic residues" evidence="7">
    <location>
        <begin position="1"/>
        <end position="12"/>
    </location>
</feature>
<feature type="region of interest" description="Disordered" evidence="7">
    <location>
        <begin position="1"/>
        <end position="110"/>
    </location>
</feature>
<dbReference type="PANTHER" id="PTHR45626">
    <property type="entry name" value="TRANSCRIPTION TERMINATION FACTOR 2-RELATED"/>
    <property type="match status" value="1"/>
</dbReference>
<dbReference type="SMART" id="SM00490">
    <property type="entry name" value="HELICc"/>
    <property type="match status" value="1"/>
</dbReference>
<dbReference type="InterPro" id="IPR013083">
    <property type="entry name" value="Znf_RING/FYVE/PHD"/>
</dbReference>
<feature type="domain" description="RING-type" evidence="8">
    <location>
        <begin position="770"/>
        <end position="810"/>
    </location>
</feature>
<dbReference type="InterPro" id="IPR049730">
    <property type="entry name" value="SNF2/RAD54-like_C"/>
</dbReference>
<evidence type="ECO:0000259" key="8">
    <source>
        <dbReference type="PROSITE" id="PS50089"/>
    </source>
</evidence>
<dbReference type="PROSITE" id="PS50089">
    <property type="entry name" value="ZF_RING_2"/>
    <property type="match status" value="1"/>
</dbReference>
<comment type="similarity">
    <text evidence="1">Belongs to the SNF2/RAD54 helicase family.</text>
</comment>
<keyword evidence="2" id="KW-0547">Nucleotide-binding</keyword>
<dbReference type="GO" id="GO:0008094">
    <property type="term" value="F:ATP-dependent activity, acting on DNA"/>
    <property type="evidence" value="ECO:0007669"/>
    <property type="project" value="TreeGrafter"/>
</dbReference>
<organism evidence="11 12">
    <name type="scientific">Colletotrichum destructivum</name>
    <dbReference type="NCBI Taxonomy" id="34406"/>
    <lineage>
        <taxon>Eukaryota</taxon>
        <taxon>Fungi</taxon>
        <taxon>Dikarya</taxon>
        <taxon>Ascomycota</taxon>
        <taxon>Pezizomycotina</taxon>
        <taxon>Sordariomycetes</taxon>
        <taxon>Hypocreomycetidae</taxon>
        <taxon>Glomerellales</taxon>
        <taxon>Glomerellaceae</taxon>
        <taxon>Colletotrichum</taxon>
        <taxon>Colletotrichum destructivum species complex</taxon>
    </lineage>
</organism>
<dbReference type="Proteomes" id="UP001322277">
    <property type="component" value="Chromosome 7"/>
</dbReference>
<dbReference type="PROSITE" id="PS51194">
    <property type="entry name" value="HELICASE_CTER"/>
    <property type="match status" value="1"/>
</dbReference>
<dbReference type="Gene3D" id="3.40.50.10810">
    <property type="entry name" value="Tandem AAA-ATPase domain"/>
    <property type="match status" value="1"/>
</dbReference>
<feature type="compositionally biased region" description="Polar residues" evidence="7">
    <location>
        <begin position="27"/>
        <end position="45"/>
    </location>
</feature>
<dbReference type="KEGG" id="cdet:87947389"/>
<dbReference type="Pfam" id="PF00271">
    <property type="entry name" value="Helicase_C"/>
    <property type="match status" value="1"/>
</dbReference>
<feature type="region of interest" description="Disordered" evidence="7">
    <location>
        <begin position="244"/>
        <end position="264"/>
    </location>
</feature>
<dbReference type="CDD" id="cd18793">
    <property type="entry name" value="SF2_C_SNF"/>
    <property type="match status" value="1"/>
</dbReference>
<dbReference type="GO" id="GO:0005634">
    <property type="term" value="C:nucleus"/>
    <property type="evidence" value="ECO:0007669"/>
    <property type="project" value="TreeGrafter"/>
</dbReference>
<name>A0AAX4IRT7_9PEZI</name>
<dbReference type="Gene3D" id="3.40.50.300">
    <property type="entry name" value="P-loop containing nucleotide triphosphate hydrolases"/>
    <property type="match status" value="1"/>
</dbReference>
<dbReference type="GO" id="GO:0005524">
    <property type="term" value="F:ATP binding"/>
    <property type="evidence" value="ECO:0007669"/>
    <property type="project" value="UniProtKB-KW"/>
</dbReference>
<keyword evidence="6" id="KW-0862">Zinc</keyword>
<dbReference type="EMBL" id="CP137311">
    <property type="protein sequence ID" value="WQF85875.1"/>
    <property type="molecule type" value="Genomic_DNA"/>
</dbReference>
<feature type="region of interest" description="Disordered" evidence="7">
    <location>
        <begin position="829"/>
        <end position="865"/>
    </location>
</feature>
<dbReference type="InterPro" id="IPR001650">
    <property type="entry name" value="Helicase_C-like"/>
</dbReference>
<evidence type="ECO:0000256" key="7">
    <source>
        <dbReference type="SAM" id="MobiDB-lite"/>
    </source>
</evidence>
<feature type="compositionally biased region" description="Polar residues" evidence="7">
    <location>
        <begin position="53"/>
        <end position="68"/>
    </location>
</feature>
<dbReference type="SUPFAM" id="SSF57850">
    <property type="entry name" value="RING/U-box"/>
    <property type="match status" value="1"/>
</dbReference>
<feature type="region of interest" description="Disordered" evidence="7">
    <location>
        <begin position="695"/>
        <end position="734"/>
    </location>
</feature>
<keyword evidence="3" id="KW-0378">Hydrolase</keyword>
<evidence type="ECO:0000313" key="12">
    <source>
        <dbReference type="Proteomes" id="UP001322277"/>
    </source>
</evidence>
<evidence type="ECO:0000256" key="6">
    <source>
        <dbReference type="PROSITE-ProRule" id="PRU00175"/>
    </source>
</evidence>
<feature type="compositionally biased region" description="Low complexity" evidence="7">
    <location>
        <begin position="700"/>
        <end position="714"/>
    </location>
</feature>
<gene>
    <name evidence="11" type="ORF">CDEST_10889</name>
</gene>
<dbReference type="InterPro" id="IPR014001">
    <property type="entry name" value="Helicase_ATP-bd"/>
</dbReference>
<dbReference type="InterPro" id="IPR050628">
    <property type="entry name" value="SNF2_RAD54_helicase_TF"/>
</dbReference>
<dbReference type="SMART" id="SM00184">
    <property type="entry name" value="RING"/>
    <property type="match status" value="1"/>
</dbReference>
<evidence type="ECO:0000256" key="1">
    <source>
        <dbReference type="ARBA" id="ARBA00007025"/>
    </source>
</evidence>
<dbReference type="RefSeq" id="XP_062783096.1">
    <property type="nucleotide sequence ID" value="XM_062927045.1"/>
</dbReference>
<dbReference type="GeneID" id="87947389"/>
<dbReference type="Pfam" id="PF00176">
    <property type="entry name" value="SNF2-rel_dom"/>
    <property type="match status" value="1"/>
</dbReference>
<dbReference type="GO" id="GO:0004386">
    <property type="term" value="F:helicase activity"/>
    <property type="evidence" value="ECO:0007669"/>
    <property type="project" value="UniProtKB-KW"/>
</dbReference>
<feature type="compositionally biased region" description="Acidic residues" evidence="7">
    <location>
        <begin position="835"/>
        <end position="855"/>
    </location>
</feature>
<evidence type="ECO:0000313" key="11">
    <source>
        <dbReference type="EMBL" id="WQF85875.1"/>
    </source>
</evidence>
<dbReference type="GO" id="GO:0006281">
    <property type="term" value="P:DNA repair"/>
    <property type="evidence" value="ECO:0007669"/>
    <property type="project" value="TreeGrafter"/>
</dbReference>
<accession>A0AAX4IRT7</accession>
<dbReference type="GO" id="GO:0016787">
    <property type="term" value="F:hydrolase activity"/>
    <property type="evidence" value="ECO:0007669"/>
    <property type="project" value="UniProtKB-KW"/>
</dbReference>
<evidence type="ECO:0000259" key="10">
    <source>
        <dbReference type="PROSITE" id="PS51194"/>
    </source>
</evidence>
<protein>
    <submittedName>
        <fullName evidence="11">Helicase, Zinc finger, RING-type, Zinc finger, RING/FYVE/PHD-type</fullName>
    </submittedName>
</protein>
<evidence type="ECO:0000256" key="4">
    <source>
        <dbReference type="ARBA" id="ARBA00022806"/>
    </source>
</evidence>
<dbReference type="AlphaFoldDB" id="A0AAX4IRT7"/>
<keyword evidence="5" id="KW-0067">ATP-binding</keyword>
<evidence type="ECO:0000256" key="2">
    <source>
        <dbReference type="ARBA" id="ARBA00022741"/>
    </source>
</evidence>
<dbReference type="InterPro" id="IPR000330">
    <property type="entry name" value="SNF2_N"/>
</dbReference>
<dbReference type="CDD" id="cd18008">
    <property type="entry name" value="DEXDc_SHPRH-like"/>
    <property type="match status" value="1"/>
</dbReference>
<dbReference type="PANTHER" id="PTHR45626:SF17">
    <property type="entry name" value="HELICASE-LIKE TRANSCRIPTION FACTOR"/>
    <property type="match status" value="1"/>
</dbReference>
<feature type="compositionally biased region" description="Basic residues" evidence="7">
    <location>
        <begin position="252"/>
        <end position="262"/>
    </location>
</feature>
<sequence length="1123" mass="126334">MDFPLKGHKGKKATLPPWSSYKLLEDNPQNNSQSEEQTAFNSPSHSGDRKPANLSSQTEDELLQQQFMSMHDLYEPSCLPPVPNTMEENSDLFVRQEVFENDSTKREEEEDTEMILASLNTVASPAQSTAATEHSAILTRTMDSEVSQSEVDDDEMQESMDDELMMDAEDDSEYEVQGQAPGTKLAGKKRKRVAFADDNTTKDSVTRQARTAQEYTAFLRQKADKNLKRDFIRQIQAKRKAGITDIELQPPKAKRRRQRRTTNNHLSDLEELGSSALPELGAIPNPNQAKVSRQVRMRQIAMATTEGDSNRHLGSQREDARLGMKIWGRGAITCVGVSDYLLRGMKTPVRGWQLQASARMVIRENATERPNGGILGDQMGMGKTLTSLLLIVGCPPLPEDIQAGCGGTLVVVPGPNVLKEWSEAIIKHTSDIQPGDVLVFKKGSNTLEISQIAQYKIVITTYQELLKYPSGKKMEALITKHGKGTQALRAAVKQIAGPLFDIEWYRVVFDELHTIKNSETQTFLSCYQLNTKRVWGLSGTPLINQCKEIYPYVKLVRVEGIDTKKDFIRIYKKGPDAARKLDALINQITIRRNHEDEFLGKQMLEGIPNFDAEIRWVNLSEEERLIYDAITDHFKSKASIVAMANKRRAISHPYLLEKSFLEKIDCATIRTLIDRLKEFEGKRWVYHQIGRRTSRVDPDTASANAVASSSSTNTQQPDSDDEEGPPPLTPQEISYAPMDPFGKSSFGGMFSMSRLLEGTIAEKEIVDIKCGICKQRQQADPWRIAECNHIICGACFYKKMLKLKKCPTCKHSLDKLKIERVPTLKAMAQGHVSEVTEESGDEDSDNDESDNEDPKDETLVTNNATSRQKIAAKSRKVQENRERKRVMRRKHGADYINNLPVLDDNDAMFVNISVNWNGGVPCPGTKLTVTKEIILQWQMEAPEDKIIIFIEFIKTAVLLGVVLNLEGIPFVYLNGKLTTKEKIDAVDAFKNDPKVKILIASMRVGGQALNLTCANRIIQIDSWWNESAGDQANGRVNRMGQLKPSHAVAIKARDTIDEYITDLQGRKTQEIEYVMQDDGRVTEMLSDFERMALTAPIAWDETKQRLIEEIEEENGPESVRGVH</sequence>
<keyword evidence="12" id="KW-1185">Reference proteome</keyword>
<feature type="domain" description="Helicase C-terminal" evidence="10">
    <location>
        <begin position="934"/>
        <end position="1079"/>
    </location>
</feature>
<keyword evidence="6" id="KW-0479">Metal-binding</keyword>
<keyword evidence="6" id="KW-0863">Zinc-finger</keyword>
<dbReference type="SMART" id="SM00487">
    <property type="entry name" value="DEXDc"/>
    <property type="match status" value="1"/>
</dbReference>
<dbReference type="PROSITE" id="PS51192">
    <property type="entry name" value="HELICASE_ATP_BIND_1"/>
    <property type="match status" value="1"/>
</dbReference>
<dbReference type="GO" id="GO:0008270">
    <property type="term" value="F:zinc ion binding"/>
    <property type="evidence" value="ECO:0007669"/>
    <property type="project" value="UniProtKB-KW"/>
</dbReference>
<feature type="domain" description="Helicase ATP-binding" evidence="9">
    <location>
        <begin position="364"/>
        <end position="559"/>
    </location>
</feature>
<evidence type="ECO:0000256" key="3">
    <source>
        <dbReference type="ARBA" id="ARBA00022801"/>
    </source>
</evidence>
<proteinExistence type="inferred from homology"/>
<dbReference type="Gene3D" id="3.30.40.10">
    <property type="entry name" value="Zinc/RING finger domain, C3HC4 (zinc finger)"/>
    <property type="match status" value="1"/>
</dbReference>